<keyword evidence="2" id="KW-1185">Reference proteome</keyword>
<gene>
    <name evidence="1" type="ORF">SOIL9_38060</name>
</gene>
<sequence length="130" mass="14886">MEPPILLSLINLIASPERYDGKQVAVEGFLSLELDGTYLFLHREDWEYGLFQNACWVSIRYGELTLERAKQLHHQYVRLEATFRREAVGHMGVQVNGTLCDVKKYDVCPRARDVSFPLLTTTDEPKDGAN</sequence>
<dbReference type="EMBL" id="LR593886">
    <property type="protein sequence ID" value="VTR93908.1"/>
    <property type="molecule type" value="Genomic_DNA"/>
</dbReference>
<dbReference type="KEGG" id="gms:SOIL9_38060"/>
<protein>
    <submittedName>
        <fullName evidence="1">Uncharacterized protein</fullName>
    </submittedName>
</protein>
<accession>A0A6P2CXN9</accession>
<evidence type="ECO:0000313" key="1">
    <source>
        <dbReference type="EMBL" id="VTR93908.1"/>
    </source>
</evidence>
<dbReference type="AlphaFoldDB" id="A0A6P2CXN9"/>
<organism evidence="1 2">
    <name type="scientific">Gemmata massiliana</name>
    <dbReference type="NCBI Taxonomy" id="1210884"/>
    <lineage>
        <taxon>Bacteria</taxon>
        <taxon>Pseudomonadati</taxon>
        <taxon>Planctomycetota</taxon>
        <taxon>Planctomycetia</taxon>
        <taxon>Gemmatales</taxon>
        <taxon>Gemmataceae</taxon>
        <taxon>Gemmata</taxon>
    </lineage>
</organism>
<name>A0A6P2CXN9_9BACT</name>
<dbReference type="RefSeq" id="WP_052557804.1">
    <property type="nucleotide sequence ID" value="NZ_LR593886.1"/>
</dbReference>
<dbReference type="Proteomes" id="UP000464178">
    <property type="component" value="Chromosome"/>
</dbReference>
<evidence type="ECO:0000313" key="2">
    <source>
        <dbReference type="Proteomes" id="UP000464178"/>
    </source>
</evidence>
<reference evidence="1 2" key="1">
    <citation type="submission" date="2019-05" db="EMBL/GenBank/DDBJ databases">
        <authorList>
            <consortium name="Science for Life Laboratories"/>
        </authorList>
    </citation>
    <scope>NUCLEOTIDE SEQUENCE [LARGE SCALE GENOMIC DNA]</scope>
    <source>
        <strain evidence="1">Soil9</strain>
    </source>
</reference>
<proteinExistence type="predicted"/>